<evidence type="ECO:0000259" key="7">
    <source>
        <dbReference type="PROSITE" id="PS50850"/>
    </source>
</evidence>
<dbReference type="Pfam" id="PF07690">
    <property type="entry name" value="MFS_1"/>
    <property type="match status" value="1"/>
</dbReference>
<feature type="transmembrane region" description="Helical" evidence="6">
    <location>
        <begin position="169"/>
        <end position="191"/>
    </location>
</feature>
<keyword evidence="9" id="KW-1185">Reference proteome</keyword>
<dbReference type="InterPro" id="IPR011701">
    <property type="entry name" value="MFS"/>
</dbReference>
<evidence type="ECO:0000256" key="1">
    <source>
        <dbReference type="ARBA" id="ARBA00004651"/>
    </source>
</evidence>
<accession>A0ABT4Q3U0</accession>
<feature type="transmembrane region" description="Helical" evidence="6">
    <location>
        <begin position="297"/>
        <end position="314"/>
    </location>
</feature>
<name>A0ABT4Q3U0_9BACL</name>
<evidence type="ECO:0000256" key="3">
    <source>
        <dbReference type="ARBA" id="ARBA00022692"/>
    </source>
</evidence>
<dbReference type="PANTHER" id="PTHR23523:SF2">
    <property type="entry name" value="2-NITROIMIDAZOLE TRANSPORTER"/>
    <property type="match status" value="1"/>
</dbReference>
<dbReference type="InterPro" id="IPR020846">
    <property type="entry name" value="MFS_dom"/>
</dbReference>
<comment type="caution">
    <text evidence="8">The sequence shown here is derived from an EMBL/GenBank/DDBJ whole genome shotgun (WGS) entry which is preliminary data.</text>
</comment>
<dbReference type="PROSITE" id="PS50850">
    <property type="entry name" value="MFS"/>
    <property type="match status" value="1"/>
</dbReference>
<sequence length="354" mass="38154">MSAFAASLLTTIPVLCMGLFSPMAAKLAGRWGIERVLSYSLFLIGAGTVMRFITHSAMFLLFTAFLAGLGIAALGPLLPAFIKSRFPNNVPTMISIYSVALTLGAALSSSLSIPLQNGLHSWTGSLAIWSLLAFIAMPIWWFFVLRHITRTKGSSPSKSLMLPWRNVKAWLFTLSFGLMCMIFYSVTAWLPRIIQGMGYSKEYAGTALTLFVAIQIPVSLLLPSLLKRYPSRLLWLIAFSIIELIGILMVVLSVQPLIAATLIGIGASALFSLNLLLPMDATANAQEASAWSAKIQGVGYVIGATGPLLIGWIHDATGSFFFSVIGLVLISLLMMLVQFLAVPGSSKEGVRMVG</sequence>
<feature type="transmembrane region" description="Helical" evidence="6">
    <location>
        <begin position="320"/>
        <end position="342"/>
    </location>
</feature>
<feature type="transmembrane region" description="Helical" evidence="6">
    <location>
        <begin position="36"/>
        <end position="53"/>
    </location>
</feature>
<evidence type="ECO:0000256" key="5">
    <source>
        <dbReference type="ARBA" id="ARBA00023136"/>
    </source>
</evidence>
<feature type="transmembrane region" description="Helical" evidence="6">
    <location>
        <begin position="203"/>
        <end position="226"/>
    </location>
</feature>
<dbReference type="Gene3D" id="1.20.1250.20">
    <property type="entry name" value="MFS general substrate transporter like domains"/>
    <property type="match status" value="2"/>
</dbReference>
<feature type="transmembrane region" description="Helical" evidence="6">
    <location>
        <begin position="233"/>
        <end position="252"/>
    </location>
</feature>
<evidence type="ECO:0000313" key="9">
    <source>
        <dbReference type="Proteomes" id="UP001527882"/>
    </source>
</evidence>
<evidence type="ECO:0000313" key="8">
    <source>
        <dbReference type="EMBL" id="MCZ8511549.1"/>
    </source>
</evidence>
<evidence type="ECO:0000256" key="4">
    <source>
        <dbReference type="ARBA" id="ARBA00022989"/>
    </source>
</evidence>
<feature type="transmembrane region" description="Helical" evidence="6">
    <location>
        <begin position="258"/>
        <end position="277"/>
    </location>
</feature>
<dbReference type="Proteomes" id="UP001527882">
    <property type="component" value="Unassembled WGS sequence"/>
</dbReference>
<evidence type="ECO:0000256" key="6">
    <source>
        <dbReference type="SAM" id="Phobius"/>
    </source>
</evidence>
<dbReference type="InterPro" id="IPR036259">
    <property type="entry name" value="MFS_trans_sf"/>
</dbReference>
<evidence type="ECO:0000256" key="2">
    <source>
        <dbReference type="ARBA" id="ARBA00022448"/>
    </source>
</evidence>
<organism evidence="8 9">
    <name type="scientific">Paenibacillus gyeongsangnamensis</name>
    <dbReference type="NCBI Taxonomy" id="3388067"/>
    <lineage>
        <taxon>Bacteria</taxon>
        <taxon>Bacillati</taxon>
        <taxon>Bacillota</taxon>
        <taxon>Bacilli</taxon>
        <taxon>Bacillales</taxon>
        <taxon>Paenibacillaceae</taxon>
        <taxon>Paenibacillus</taxon>
    </lineage>
</organism>
<dbReference type="PANTHER" id="PTHR23523">
    <property type="match status" value="1"/>
</dbReference>
<feature type="transmembrane region" description="Helical" evidence="6">
    <location>
        <begin position="6"/>
        <end position="24"/>
    </location>
</feature>
<feature type="transmembrane region" description="Helical" evidence="6">
    <location>
        <begin position="127"/>
        <end position="148"/>
    </location>
</feature>
<reference evidence="8 9" key="1">
    <citation type="submission" date="2022-12" db="EMBL/GenBank/DDBJ databases">
        <title>Draft genome sequence of Paenibacillus sp. dW9.</title>
        <authorList>
            <person name="Choi E.-W."/>
            <person name="Kim D.-U."/>
        </authorList>
    </citation>
    <scope>NUCLEOTIDE SEQUENCE [LARGE SCALE GENOMIC DNA]</scope>
    <source>
        <strain evidence="9">dW9</strain>
    </source>
</reference>
<keyword evidence="4 6" id="KW-1133">Transmembrane helix</keyword>
<dbReference type="EMBL" id="JAQAGZ010000002">
    <property type="protein sequence ID" value="MCZ8511549.1"/>
    <property type="molecule type" value="Genomic_DNA"/>
</dbReference>
<feature type="transmembrane region" description="Helical" evidence="6">
    <location>
        <begin position="59"/>
        <end position="82"/>
    </location>
</feature>
<keyword evidence="2" id="KW-0813">Transport</keyword>
<gene>
    <name evidence="8" type="ORF">O9H85_03690</name>
</gene>
<comment type="subcellular location">
    <subcellularLocation>
        <location evidence="1">Cell membrane</location>
        <topology evidence="1">Multi-pass membrane protein</topology>
    </subcellularLocation>
</comment>
<feature type="transmembrane region" description="Helical" evidence="6">
    <location>
        <begin position="94"/>
        <end position="115"/>
    </location>
</feature>
<dbReference type="InterPro" id="IPR052524">
    <property type="entry name" value="MFS_Cyanate_Porter"/>
</dbReference>
<keyword evidence="5 6" id="KW-0472">Membrane</keyword>
<feature type="domain" description="Major facilitator superfamily (MFS) profile" evidence="7">
    <location>
        <begin position="1"/>
        <end position="346"/>
    </location>
</feature>
<proteinExistence type="predicted"/>
<protein>
    <submittedName>
        <fullName evidence="8">MFS transporter</fullName>
    </submittedName>
</protein>
<dbReference type="SUPFAM" id="SSF103473">
    <property type="entry name" value="MFS general substrate transporter"/>
    <property type="match status" value="1"/>
</dbReference>
<keyword evidence="3 6" id="KW-0812">Transmembrane</keyword>